<dbReference type="InterPro" id="IPR012092">
    <property type="entry name" value="DNA_glyclase/AP_lyase_Ogg"/>
</dbReference>
<dbReference type="EC" id="3.2.2.-" evidence="7"/>
<accession>A0A101I2G4</accession>
<evidence type="ECO:0000256" key="7">
    <source>
        <dbReference type="HAMAP-Rule" id="MF_00241"/>
    </source>
</evidence>
<dbReference type="InterPro" id="IPR011257">
    <property type="entry name" value="DNA_glycosylase"/>
</dbReference>
<dbReference type="InterPro" id="IPR003265">
    <property type="entry name" value="HhH-GPD_domain"/>
</dbReference>
<evidence type="ECO:0000256" key="4">
    <source>
        <dbReference type="ARBA" id="ARBA00023239"/>
    </source>
</evidence>
<proteinExistence type="inferred from homology"/>
<dbReference type="PIRSF" id="PIRSF005954">
    <property type="entry name" value="Thrmst_ogg"/>
    <property type="match status" value="1"/>
</dbReference>
<dbReference type="Gene3D" id="1.10.1670.10">
    <property type="entry name" value="Helix-hairpin-Helix base-excision DNA repair enzymes (C-terminal)"/>
    <property type="match status" value="1"/>
</dbReference>
<sequence>MKKNVELLKIYKKIKKDIVKRIKEFERNGKNMTDMELLYELFFCLLTPQSKATLCWSSVERIKEEGERVLNEKEKIKGCLYGVRFPNNKSKYIHHFYNEKFSKENFFEELKKIESNFDKREFLVKNVKGMGYKEATHFLRNIGYGKDLAILDRHILKNLKEYYIIKNIPSSISRKRYIEIEEDMRKFSKKLNIPLEHLDFVLWYKERGFIFK</sequence>
<dbReference type="EC" id="4.2.99.18" evidence="7"/>
<dbReference type="Gene3D" id="1.10.340.30">
    <property type="entry name" value="Hypothetical protein, domain 2"/>
    <property type="match status" value="1"/>
</dbReference>
<evidence type="ECO:0000256" key="6">
    <source>
        <dbReference type="ARBA" id="ARBA00023295"/>
    </source>
</evidence>
<dbReference type="Pfam" id="PF22175">
    <property type="entry name" value="Ogg-HhH"/>
    <property type="match status" value="1"/>
</dbReference>
<keyword evidence="2 7" id="KW-0378">Hydrolase</keyword>
<feature type="active site" evidence="7">
    <location>
        <position position="133"/>
    </location>
</feature>
<feature type="active site" evidence="7">
    <location>
        <position position="152"/>
    </location>
</feature>
<dbReference type="NCBIfam" id="NF002305">
    <property type="entry name" value="PRK01229.1"/>
    <property type="match status" value="1"/>
</dbReference>
<evidence type="ECO:0000256" key="2">
    <source>
        <dbReference type="ARBA" id="ARBA00022801"/>
    </source>
</evidence>
<keyword evidence="6 7" id="KW-0326">Glycosidase</keyword>
<keyword evidence="3 7" id="KW-0234">DNA repair</keyword>
<evidence type="ECO:0000256" key="5">
    <source>
        <dbReference type="ARBA" id="ARBA00023268"/>
    </source>
</evidence>
<dbReference type="GO" id="GO:0016799">
    <property type="term" value="F:hydrolase activity, hydrolyzing N-glycosyl compounds"/>
    <property type="evidence" value="ECO:0007669"/>
    <property type="project" value="UniProtKB-UniRule"/>
</dbReference>
<keyword evidence="4 7" id="KW-0456">Lyase</keyword>
<dbReference type="HAMAP" id="MF_00241">
    <property type="entry name" value="Ogg"/>
    <property type="match status" value="1"/>
</dbReference>
<evidence type="ECO:0000259" key="8">
    <source>
        <dbReference type="SMART" id="SM00478"/>
    </source>
</evidence>
<dbReference type="EMBL" id="LGGX01000005">
    <property type="protein sequence ID" value="KUK87410.1"/>
    <property type="molecule type" value="Genomic_DNA"/>
</dbReference>
<dbReference type="PATRIC" id="fig|1635277.3.peg.1900"/>
<dbReference type="Proteomes" id="UP000053467">
    <property type="component" value="Unassembled WGS sequence"/>
</dbReference>
<organism evidence="9 10">
    <name type="scientific">candidate division TA06 bacterium 34_109</name>
    <dbReference type="NCBI Taxonomy" id="1635277"/>
    <lineage>
        <taxon>Bacteria</taxon>
        <taxon>Bacteria division TA06</taxon>
    </lineage>
</organism>
<evidence type="ECO:0000256" key="1">
    <source>
        <dbReference type="ARBA" id="ARBA00022763"/>
    </source>
</evidence>
<gene>
    <name evidence="7" type="primary">ogg</name>
    <name evidence="9" type="ORF">XE03_0808</name>
</gene>
<comment type="similarity">
    <text evidence="7">Belongs to the type-2 OGG1 family.</text>
</comment>
<dbReference type="SUPFAM" id="SSF48150">
    <property type="entry name" value="DNA-glycosylase"/>
    <property type="match status" value="1"/>
</dbReference>
<evidence type="ECO:0000313" key="9">
    <source>
        <dbReference type="EMBL" id="KUK87410.1"/>
    </source>
</evidence>
<protein>
    <recommendedName>
        <fullName evidence="7">8-oxoguanine DNA glycosylase/AP lyase</fullName>
    </recommendedName>
    <domain>
        <recommendedName>
            <fullName evidence="7">8-oxoguanine DNA glycosylase</fullName>
            <shortName evidence="7">8-oxoG DNA glycosylase</shortName>
            <ecNumber evidence="7">3.2.2.-</ecNumber>
        </recommendedName>
    </domain>
    <domain>
        <recommendedName>
            <fullName evidence="7">DNA-(apurinic or apyrimidinic site) lyase</fullName>
            <shortName evidence="7">AP lyase</shortName>
            <ecNumber evidence="7">4.2.99.18</ecNumber>
        </recommendedName>
    </domain>
</protein>
<comment type="function">
    <text evidence="7">Catalyzes the excision of an oxidatively damaged form of guanine (7,8-dihydro-8-oxoguanine = 8-oxoG) from DNA. Also cleaves the DNA backbone at apurinic/apyrimidinic sites (AP sites).</text>
</comment>
<feature type="domain" description="HhH-GPD" evidence="8">
    <location>
        <begin position="46"/>
        <end position="207"/>
    </location>
</feature>
<dbReference type="GO" id="GO:0140078">
    <property type="term" value="F:class I DNA-(apurinic or apyrimidinic site) endonuclease activity"/>
    <property type="evidence" value="ECO:0007669"/>
    <property type="project" value="UniProtKB-EC"/>
</dbReference>
<evidence type="ECO:0000313" key="10">
    <source>
        <dbReference type="Proteomes" id="UP000053467"/>
    </source>
</evidence>
<keyword evidence="5 7" id="KW-0511">Multifunctional enzyme</keyword>
<name>A0A101I2G4_UNCT6</name>
<comment type="catalytic activity">
    <reaction evidence="7">
        <text>2'-deoxyribonucleotide-(2'-deoxyribose 5'-phosphate)-2'-deoxyribonucleotide-DNA = a 3'-end 2'-deoxyribonucleotide-(2,3-dehydro-2,3-deoxyribose 5'-phosphate)-DNA + a 5'-end 5'-phospho-2'-deoxyribonucleoside-DNA + H(+)</text>
        <dbReference type="Rhea" id="RHEA:66592"/>
        <dbReference type="Rhea" id="RHEA-COMP:13180"/>
        <dbReference type="Rhea" id="RHEA-COMP:16897"/>
        <dbReference type="Rhea" id="RHEA-COMP:17067"/>
        <dbReference type="ChEBI" id="CHEBI:15378"/>
        <dbReference type="ChEBI" id="CHEBI:136412"/>
        <dbReference type="ChEBI" id="CHEBI:157695"/>
        <dbReference type="ChEBI" id="CHEBI:167181"/>
        <dbReference type="EC" id="4.2.99.18"/>
    </reaction>
</comment>
<feature type="site" description="Important for guanine/8-oxoguanine distinction" evidence="7">
    <location>
        <position position="212"/>
    </location>
</feature>
<comment type="caution">
    <text evidence="9">The sequence shown here is derived from an EMBL/GenBank/DDBJ whole genome shotgun (WGS) entry which is preliminary data.</text>
</comment>
<dbReference type="SMART" id="SM00478">
    <property type="entry name" value="ENDO3c"/>
    <property type="match status" value="1"/>
</dbReference>
<dbReference type="AlphaFoldDB" id="A0A101I2G4"/>
<dbReference type="GO" id="GO:0006284">
    <property type="term" value="P:base-excision repair"/>
    <property type="evidence" value="ECO:0007669"/>
    <property type="project" value="UniProtKB-UniRule"/>
</dbReference>
<keyword evidence="1 7" id="KW-0227">DNA damage</keyword>
<evidence type="ECO:0000256" key="3">
    <source>
        <dbReference type="ARBA" id="ARBA00023204"/>
    </source>
</evidence>
<reference evidence="10" key="1">
    <citation type="journal article" date="2015" name="MBio">
        <title>Genome-Resolved Metagenomic Analysis Reveals Roles for Candidate Phyla and Other Microbial Community Members in Biogeochemical Transformations in Oil Reservoirs.</title>
        <authorList>
            <person name="Hu P."/>
            <person name="Tom L."/>
            <person name="Singh A."/>
            <person name="Thomas B.C."/>
            <person name="Baker B.J."/>
            <person name="Piceno Y.M."/>
            <person name="Andersen G.L."/>
            <person name="Banfield J.F."/>
        </authorList>
    </citation>
    <scope>NUCLEOTIDE SEQUENCE [LARGE SCALE GENOMIC DNA]</scope>
</reference>
<dbReference type="InterPro" id="IPR023170">
    <property type="entry name" value="HhH_base_excis_C"/>
</dbReference>